<evidence type="ECO:0000313" key="3">
    <source>
        <dbReference type="EMBL" id="WNZ24412.1"/>
    </source>
</evidence>
<dbReference type="Pfam" id="PF26626">
    <property type="entry name" value="DUF8201"/>
    <property type="match status" value="1"/>
</dbReference>
<feature type="transmembrane region" description="Helical" evidence="1">
    <location>
        <begin position="6"/>
        <end position="26"/>
    </location>
</feature>
<feature type="transmembrane region" description="Helical" evidence="1">
    <location>
        <begin position="445"/>
        <end position="463"/>
    </location>
</feature>
<evidence type="ECO:0000256" key="1">
    <source>
        <dbReference type="SAM" id="Phobius"/>
    </source>
</evidence>
<reference evidence="3" key="1">
    <citation type="submission" date="2020-05" db="EMBL/GenBank/DDBJ databases">
        <authorList>
            <person name="Zhu T."/>
            <person name="Keshari N."/>
            <person name="Lu X."/>
        </authorList>
    </citation>
    <scope>NUCLEOTIDE SEQUENCE</scope>
    <source>
        <strain evidence="3">NK1-12</strain>
    </source>
</reference>
<dbReference type="NCBIfam" id="NF047510">
    <property type="entry name" value="LIC_10190_fam"/>
    <property type="match status" value="1"/>
</dbReference>
<dbReference type="RefSeq" id="WP_316430207.1">
    <property type="nucleotide sequence ID" value="NZ_CP053586.1"/>
</dbReference>
<feature type="transmembrane region" description="Helical" evidence="1">
    <location>
        <begin position="175"/>
        <end position="193"/>
    </location>
</feature>
<gene>
    <name evidence="3" type="ORF">HJG54_17150</name>
</gene>
<feature type="transmembrane region" description="Helical" evidence="1">
    <location>
        <begin position="62"/>
        <end position="79"/>
    </location>
</feature>
<feature type="transmembrane region" description="Helical" evidence="1">
    <location>
        <begin position="475"/>
        <end position="496"/>
    </location>
</feature>
<feature type="transmembrane region" description="Helical" evidence="1">
    <location>
        <begin position="271"/>
        <end position="296"/>
    </location>
</feature>
<feature type="transmembrane region" description="Helical" evidence="1">
    <location>
        <begin position="419"/>
        <end position="439"/>
    </location>
</feature>
<feature type="transmembrane region" description="Helical" evidence="1">
    <location>
        <begin position="38"/>
        <end position="56"/>
    </location>
</feature>
<evidence type="ECO:0000259" key="2">
    <source>
        <dbReference type="Pfam" id="PF26626"/>
    </source>
</evidence>
<feature type="transmembrane region" description="Helical" evidence="1">
    <location>
        <begin position="395"/>
        <end position="412"/>
    </location>
</feature>
<keyword evidence="1" id="KW-0812">Transmembrane</keyword>
<keyword evidence="1" id="KW-0472">Membrane</keyword>
<dbReference type="InterPro" id="IPR058514">
    <property type="entry name" value="DUF8201"/>
</dbReference>
<dbReference type="InterPro" id="IPR058065">
    <property type="entry name" value="LIC_10190-like"/>
</dbReference>
<protein>
    <recommendedName>
        <fullName evidence="2">DUF8201 domain-containing protein</fullName>
    </recommendedName>
</protein>
<feature type="transmembrane region" description="Helical" evidence="1">
    <location>
        <begin position="308"/>
        <end position="331"/>
    </location>
</feature>
<accession>A0AA96WDU9</accession>
<organism evidence="3">
    <name type="scientific">Leptolyngbya sp. NK1-12</name>
    <dbReference type="NCBI Taxonomy" id="2547451"/>
    <lineage>
        <taxon>Bacteria</taxon>
        <taxon>Bacillati</taxon>
        <taxon>Cyanobacteriota</taxon>
        <taxon>Cyanophyceae</taxon>
        <taxon>Leptolyngbyales</taxon>
        <taxon>Leptolyngbyaceae</taxon>
        <taxon>Leptolyngbya group</taxon>
        <taxon>Leptolyngbya</taxon>
    </lineage>
</organism>
<feature type="transmembrane region" description="Helical" evidence="1">
    <location>
        <begin position="100"/>
        <end position="120"/>
    </location>
</feature>
<name>A0AA96WDU9_9CYAN</name>
<keyword evidence="1" id="KW-1133">Transmembrane helix</keyword>
<feature type="transmembrane region" description="Helical" evidence="1">
    <location>
        <begin position="235"/>
        <end position="251"/>
    </location>
</feature>
<feature type="transmembrane region" description="Helical" evidence="1">
    <location>
        <begin position="205"/>
        <end position="228"/>
    </location>
</feature>
<sequence>MLYSISIWTIVLIGCYGIGLGLLNGLRAYPVARLGDRAVIAVWLGILALALALLTTGLFLPLSPWVGGGFFLGFLLLAFRSKSTRSEVATFYRQISAWQIVIYFGVALAIAAFVSQPVIWEDTGLYHYSVIRWLAEFGTVPGIALLFANFGFTSAWFAFAAPLNPDILAARASTIANGLIFLLAVLQFGLSLSRIWHKQAQLTDGWIVVCYGCILPIILATDFMSIILISASPDIPALFLVIATAWTILLTETAANETQEYTKNNQTVSLFLAIGAFSIKLTALPLLFVTGLWFLFRYSLNPFNHRWLLHQMALAALFGLLLVPFFLSGIITSGCPLYPSGAFCLDLPWSPDQETSESIAKSTHGWISWYGTPPEGVSPLRWALGHWFKEFGNKVMVSLIVSTIAAAIYLLVGKNRHRVVSRWLIALAVTEIVFFLFTAPFNRFVLPYLFIVPALAISTYLQSFKASELLGRLKISVPFFATGLVTAAVLFSILSVQKDYTRFIVPPPLMQIDAVQKQVNDVRYFSPPGKELCWAVELPCAYTAKGVKLRDPAQGIQAGFVRD</sequence>
<feature type="transmembrane region" description="Helical" evidence="1">
    <location>
        <begin position="140"/>
        <end position="163"/>
    </location>
</feature>
<feature type="domain" description="DUF8201" evidence="2">
    <location>
        <begin position="1"/>
        <end position="450"/>
    </location>
</feature>
<proteinExistence type="predicted"/>
<dbReference type="EMBL" id="CP053586">
    <property type="protein sequence ID" value="WNZ24412.1"/>
    <property type="molecule type" value="Genomic_DNA"/>
</dbReference>
<dbReference type="AlphaFoldDB" id="A0AA96WDU9"/>